<comment type="caution">
    <text evidence="6">The sequence shown here is derived from an EMBL/GenBank/DDBJ whole genome shotgun (WGS) entry which is preliminary data.</text>
</comment>
<reference evidence="6 7" key="1">
    <citation type="submission" date="2022-12" db="EMBL/GenBank/DDBJ databases">
        <title>Chromosome-level genome of Tegillarca granosa.</title>
        <authorList>
            <person name="Kim J."/>
        </authorList>
    </citation>
    <scope>NUCLEOTIDE SEQUENCE [LARGE SCALE GENOMIC DNA]</scope>
    <source>
        <strain evidence="6">Teg-2019</strain>
        <tissue evidence="6">Adductor muscle</tissue>
    </source>
</reference>
<evidence type="ECO:0000256" key="4">
    <source>
        <dbReference type="ARBA" id="ARBA00023136"/>
    </source>
</evidence>
<keyword evidence="7" id="KW-1185">Reference proteome</keyword>
<keyword evidence="3 5" id="KW-1133">Transmembrane helix</keyword>
<protein>
    <submittedName>
        <fullName evidence="6">Uncharacterized protein</fullName>
    </submittedName>
</protein>
<dbReference type="Proteomes" id="UP001217089">
    <property type="component" value="Unassembled WGS sequence"/>
</dbReference>
<feature type="transmembrane region" description="Helical" evidence="5">
    <location>
        <begin position="36"/>
        <end position="55"/>
    </location>
</feature>
<evidence type="ECO:0000256" key="5">
    <source>
        <dbReference type="SAM" id="Phobius"/>
    </source>
</evidence>
<evidence type="ECO:0000313" key="7">
    <source>
        <dbReference type="Proteomes" id="UP001217089"/>
    </source>
</evidence>
<name>A0ABQ9FWR4_TEGGR</name>
<gene>
    <name evidence="6" type="ORF">KUTeg_000152</name>
</gene>
<dbReference type="Gene3D" id="1.20.1080.10">
    <property type="entry name" value="Glycerol uptake facilitator protein"/>
    <property type="match status" value="1"/>
</dbReference>
<accession>A0ABQ9FWR4</accession>
<evidence type="ECO:0000313" key="6">
    <source>
        <dbReference type="EMBL" id="KAJ8321681.1"/>
    </source>
</evidence>
<evidence type="ECO:0000256" key="2">
    <source>
        <dbReference type="ARBA" id="ARBA00022692"/>
    </source>
</evidence>
<evidence type="ECO:0000256" key="1">
    <source>
        <dbReference type="ARBA" id="ARBA00004141"/>
    </source>
</evidence>
<proteinExistence type="predicted"/>
<sequence>MEGFVNHVAYKLNEVRFGCDDSVNCSSFKELKTKSYWKGVLAELVATLLFVYMGVSSTIVLTDTPDIDVVQDTVTQ</sequence>
<comment type="subcellular location">
    <subcellularLocation>
        <location evidence="1">Membrane</location>
        <topology evidence="1">Multi-pass membrane protein</topology>
    </subcellularLocation>
</comment>
<organism evidence="6 7">
    <name type="scientific">Tegillarca granosa</name>
    <name type="common">Malaysian cockle</name>
    <name type="synonym">Anadara granosa</name>
    <dbReference type="NCBI Taxonomy" id="220873"/>
    <lineage>
        <taxon>Eukaryota</taxon>
        <taxon>Metazoa</taxon>
        <taxon>Spiralia</taxon>
        <taxon>Lophotrochozoa</taxon>
        <taxon>Mollusca</taxon>
        <taxon>Bivalvia</taxon>
        <taxon>Autobranchia</taxon>
        <taxon>Pteriomorphia</taxon>
        <taxon>Arcoida</taxon>
        <taxon>Arcoidea</taxon>
        <taxon>Arcidae</taxon>
        <taxon>Tegillarca</taxon>
    </lineage>
</organism>
<dbReference type="EMBL" id="JARBDR010000018">
    <property type="protein sequence ID" value="KAJ8321681.1"/>
    <property type="molecule type" value="Genomic_DNA"/>
</dbReference>
<dbReference type="InterPro" id="IPR023271">
    <property type="entry name" value="Aquaporin-like"/>
</dbReference>
<keyword evidence="4 5" id="KW-0472">Membrane</keyword>
<evidence type="ECO:0000256" key="3">
    <source>
        <dbReference type="ARBA" id="ARBA00022989"/>
    </source>
</evidence>
<keyword evidence="2 5" id="KW-0812">Transmembrane</keyword>